<dbReference type="RefSeq" id="WP_149232346.1">
    <property type="nucleotide sequence ID" value="NZ_JALJXJ010000007.1"/>
</dbReference>
<sequence length="388" mass="39839">MESLSGDGAASNLSDRIGAVLDRHVGAGRIVGAVVAVAQAGETVAETAAGWSCREDAKPAAIDTIFRLASLTKPIVSCAALALVERGRLSLDGAIHDWLPDFRPRLPDGTAPVITVAQLLSHSSGLGYGFLEPPDGPYHRLGVSDGLDAVGVSMDENLRRIAAAPLLFPPGGGWCYSVATDILGAIVERAHGGTLAEAVSALVTGPLGLTDTGFAPAARDRLSTPYIDREPFPAAMADNDELAFGPGLLRYMPSRLFDTASFPSGGSGMVGTAPDYLKLLETLRTGGGGILRPETVAALTTHAVGGADVFIPGPGWGFGLGVGIVRDPAAAGVPLSPGSWGWFGVFGLHFWVDPVRQLSMVAMTNTAVAGMVGPFADDLRDAIAGPPA</sequence>
<dbReference type="InterPro" id="IPR050789">
    <property type="entry name" value="Diverse_Enzym_Activities"/>
</dbReference>
<gene>
    <name evidence="2" type="ORF">FZ942_17450</name>
</gene>
<dbReference type="PANTHER" id="PTHR43283:SF3">
    <property type="entry name" value="BETA-LACTAMASE FAMILY PROTEIN (AFU_ORTHOLOGUE AFUA_5G07500)"/>
    <property type="match status" value="1"/>
</dbReference>
<dbReference type="Pfam" id="PF00144">
    <property type="entry name" value="Beta-lactamase"/>
    <property type="match status" value="1"/>
</dbReference>
<dbReference type="EMBL" id="VTTN01000006">
    <property type="protein sequence ID" value="KAA0595405.1"/>
    <property type="molecule type" value="Genomic_DNA"/>
</dbReference>
<proteinExistence type="predicted"/>
<dbReference type="InterPro" id="IPR012338">
    <property type="entry name" value="Beta-lactam/transpept-like"/>
</dbReference>
<evidence type="ECO:0000313" key="3">
    <source>
        <dbReference type="Proteomes" id="UP000324927"/>
    </source>
</evidence>
<feature type="domain" description="Beta-lactamase-related" evidence="1">
    <location>
        <begin position="20"/>
        <end position="378"/>
    </location>
</feature>
<evidence type="ECO:0000313" key="2">
    <source>
        <dbReference type="EMBL" id="KAA0595405.1"/>
    </source>
</evidence>
<accession>A0A5A9GNJ8</accession>
<dbReference type="PANTHER" id="PTHR43283">
    <property type="entry name" value="BETA-LACTAMASE-RELATED"/>
    <property type="match status" value="1"/>
</dbReference>
<reference evidence="2 3" key="1">
    <citation type="submission" date="2019-08" db="EMBL/GenBank/DDBJ databases">
        <authorList>
            <person name="Grouzdev D."/>
            <person name="Tikhonova E."/>
            <person name="Kravchenko I."/>
        </authorList>
    </citation>
    <scope>NUCLEOTIDE SEQUENCE [LARGE SCALE GENOMIC DNA]</scope>
    <source>
        <strain evidence="2 3">59b</strain>
    </source>
</reference>
<dbReference type="AlphaFoldDB" id="A0A5A9GNJ8"/>
<comment type="caution">
    <text evidence="2">The sequence shown here is derived from an EMBL/GenBank/DDBJ whole genome shotgun (WGS) entry which is preliminary data.</text>
</comment>
<dbReference type="Gene3D" id="3.40.710.10">
    <property type="entry name" value="DD-peptidase/beta-lactamase superfamily"/>
    <property type="match status" value="1"/>
</dbReference>
<organism evidence="2 3">
    <name type="scientific">Azospirillum lipoferum</name>
    <dbReference type="NCBI Taxonomy" id="193"/>
    <lineage>
        <taxon>Bacteria</taxon>
        <taxon>Pseudomonadati</taxon>
        <taxon>Pseudomonadota</taxon>
        <taxon>Alphaproteobacteria</taxon>
        <taxon>Rhodospirillales</taxon>
        <taxon>Azospirillaceae</taxon>
        <taxon>Azospirillum</taxon>
    </lineage>
</organism>
<dbReference type="SUPFAM" id="SSF56601">
    <property type="entry name" value="beta-lactamase/transpeptidase-like"/>
    <property type="match status" value="1"/>
</dbReference>
<dbReference type="InterPro" id="IPR001466">
    <property type="entry name" value="Beta-lactam-related"/>
</dbReference>
<dbReference type="OrthoDB" id="5705574at2"/>
<name>A0A5A9GNJ8_AZOLI</name>
<keyword evidence="3" id="KW-1185">Reference proteome</keyword>
<protein>
    <submittedName>
        <fullName evidence="2">Beta-lactamase family protein</fullName>
    </submittedName>
</protein>
<evidence type="ECO:0000259" key="1">
    <source>
        <dbReference type="Pfam" id="PF00144"/>
    </source>
</evidence>
<dbReference type="Proteomes" id="UP000324927">
    <property type="component" value="Unassembled WGS sequence"/>
</dbReference>